<keyword evidence="1" id="KW-0472">Membrane</keyword>
<sequence>MINYGYSMHKLNYFFRRYSLFLLLILISLVVGIITGSIAVKVLSYQQKEELVNYLGDFSGEVEKLIVNRQVVFKELVLSNLKFVFVLWLLGLSLVGIVFIPLIIFFRGFILGFTVGFLVDEMFFKGFLLAAIAIFPQNLFMLPSLLLGALFCLVFAFKLSIRIVGQNDHAPNFSTVIINYSLLMCMSAGLLVMAAVIETYLTPLLISLFSNFLGT</sequence>
<dbReference type="InterPro" id="IPR002798">
    <property type="entry name" value="SpoIIM-like"/>
</dbReference>
<evidence type="ECO:0000256" key="1">
    <source>
        <dbReference type="SAM" id="Phobius"/>
    </source>
</evidence>
<dbReference type="RefSeq" id="WP_204699982.1">
    <property type="nucleotide sequence ID" value="NZ_JAFBDQ010000001.1"/>
</dbReference>
<dbReference type="Proteomes" id="UP000774000">
    <property type="component" value="Unassembled WGS sequence"/>
</dbReference>
<dbReference type="EMBL" id="JAFBDQ010000001">
    <property type="protein sequence ID" value="MBM7555258.1"/>
    <property type="molecule type" value="Genomic_DNA"/>
</dbReference>
<protein>
    <submittedName>
        <fullName evidence="2">Stage II sporulation protein M</fullName>
    </submittedName>
</protein>
<feature type="transmembrane region" description="Helical" evidence="1">
    <location>
        <begin position="113"/>
        <end position="135"/>
    </location>
</feature>
<evidence type="ECO:0000313" key="2">
    <source>
        <dbReference type="EMBL" id="MBM7555258.1"/>
    </source>
</evidence>
<dbReference type="Pfam" id="PF01944">
    <property type="entry name" value="SpoIIM"/>
    <property type="match status" value="1"/>
</dbReference>
<dbReference type="PIRSF" id="PIRSF038973">
    <property type="entry name" value="SpoIIM"/>
    <property type="match status" value="1"/>
</dbReference>
<keyword evidence="1" id="KW-0812">Transmembrane</keyword>
<evidence type="ECO:0000313" key="3">
    <source>
        <dbReference type="Proteomes" id="UP000774000"/>
    </source>
</evidence>
<dbReference type="NCBIfam" id="TIGR02831">
    <property type="entry name" value="spo_II_M"/>
    <property type="match status" value="1"/>
</dbReference>
<feature type="transmembrane region" description="Helical" evidence="1">
    <location>
        <begin position="20"/>
        <end position="40"/>
    </location>
</feature>
<comment type="caution">
    <text evidence="2">The sequence shown here is derived from an EMBL/GenBank/DDBJ whole genome shotgun (WGS) entry which is preliminary data.</text>
</comment>
<keyword evidence="3" id="KW-1185">Reference proteome</keyword>
<name>A0A938XQ74_9FIRM</name>
<organism evidence="2 3">
    <name type="scientific">Halanaerobacter jeridensis</name>
    <dbReference type="NCBI Taxonomy" id="706427"/>
    <lineage>
        <taxon>Bacteria</taxon>
        <taxon>Bacillati</taxon>
        <taxon>Bacillota</taxon>
        <taxon>Clostridia</taxon>
        <taxon>Halanaerobiales</taxon>
        <taxon>Halobacteroidaceae</taxon>
        <taxon>Halanaerobacter</taxon>
    </lineage>
</organism>
<dbReference type="InterPro" id="IPR014196">
    <property type="entry name" value="SpoIIM"/>
</dbReference>
<keyword evidence="1" id="KW-1133">Transmembrane helix</keyword>
<accession>A0A938XQ74</accession>
<feature type="transmembrane region" description="Helical" evidence="1">
    <location>
        <begin position="83"/>
        <end position="106"/>
    </location>
</feature>
<gene>
    <name evidence="2" type="ORF">JOC47_000082</name>
</gene>
<proteinExistence type="predicted"/>
<reference evidence="2" key="1">
    <citation type="submission" date="2021-01" db="EMBL/GenBank/DDBJ databases">
        <title>Genomic Encyclopedia of Type Strains, Phase IV (KMG-IV): sequencing the most valuable type-strain genomes for metagenomic binning, comparative biology and taxonomic classification.</title>
        <authorList>
            <person name="Goeker M."/>
        </authorList>
    </citation>
    <scope>NUCLEOTIDE SEQUENCE</scope>
    <source>
        <strain evidence="2">DSM 23230</strain>
    </source>
</reference>
<feature type="transmembrane region" description="Helical" evidence="1">
    <location>
        <begin position="173"/>
        <end position="197"/>
    </location>
</feature>
<feature type="transmembrane region" description="Helical" evidence="1">
    <location>
        <begin position="141"/>
        <end position="161"/>
    </location>
</feature>
<dbReference type="AlphaFoldDB" id="A0A938XQ74"/>